<dbReference type="AlphaFoldDB" id="A0A225W205"/>
<comment type="caution">
    <text evidence="1">The sequence shown here is derived from an EMBL/GenBank/DDBJ whole genome shotgun (WGS) entry which is preliminary data.</text>
</comment>
<gene>
    <name evidence="1" type="ORF">PHMEG_00015148</name>
</gene>
<dbReference type="EMBL" id="NBNE01002029">
    <property type="protein sequence ID" value="OWZ11781.1"/>
    <property type="molecule type" value="Genomic_DNA"/>
</dbReference>
<reference evidence="2" key="1">
    <citation type="submission" date="2017-03" db="EMBL/GenBank/DDBJ databases">
        <title>Phytopthora megakarya and P. palmivora, two closely related causual agents of cacao black pod achieved similar genome size and gene model numbers by different mechanisms.</title>
        <authorList>
            <person name="Ali S."/>
            <person name="Shao J."/>
            <person name="Larry D.J."/>
            <person name="Kronmiller B."/>
            <person name="Shen D."/>
            <person name="Strem M.D."/>
            <person name="Melnick R.L."/>
            <person name="Guiltinan M.J."/>
            <person name="Tyler B.M."/>
            <person name="Meinhardt L.W."/>
            <person name="Bailey B.A."/>
        </authorList>
    </citation>
    <scope>NUCLEOTIDE SEQUENCE [LARGE SCALE GENOMIC DNA]</scope>
    <source>
        <strain evidence="2">zdho120</strain>
    </source>
</reference>
<dbReference type="PANTHER" id="PTHR45786:SF74">
    <property type="entry name" value="ATP-DEPENDENT DNA HELICASE"/>
    <property type="match status" value="1"/>
</dbReference>
<dbReference type="Proteomes" id="UP000198211">
    <property type="component" value="Unassembled WGS sequence"/>
</dbReference>
<keyword evidence="1" id="KW-0067">ATP-binding</keyword>
<sequence length="185" mass="20972">MTGGLDQRILETIDHVMVTHNERIGGRSQSCVAVNLPENVDLMLRLHVTRHANPGTHNTPTASEVAAIVIDQGAALHRDIVLITRGAGFRRIFESSSSYDPLQYPLLFAYGERGWTYDHFSYVGNPVSNNGEPKIMSLQEYEAYILYDRTASDTLILRAGRLTQQYCVDQWAKLEQEFLRFIENN</sequence>
<keyword evidence="1" id="KW-0547">Nucleotide-binding</keyword>
<name>A0A225W205_9STRA</name>
<keyword evidence="2" id="KW-1185">Reference proteome</keyword>
<dbReference type="OrthoDB" id="120387at2759"/>
<accession>A0A225W205</accession>
<dbReference type="PANTHER" id="PTHR45786">
    <property type="entry name" value="DNA BINDING PROTEIN-LIKE"/>
    <property type="match status" value="1"/>
</dbReference>
<proteinExistence type="predicted"/>
<organism evidence="1 2">
    <name type="scientific">Phytophthora megakarya</name>
    <dbReference type="NCBI Taxonomy" id="4795"/>
    <lineage>
        <taxon>Eukaryota</taxon>
        <taxon>Sar</taxon>
        <taxon>Stramenopiles</taxon>
        <taxon>Oomycota</taxon>
        <taxon>Peronosporomycetes</taxon>
        <taxon>Peronosporales</taxon>
        <taxon>Peronosporaceae</taxon>
        <taxon>Phytophthora</taxon>
    </lineage>
</organism>
<evidence type="ECO:0000313" key="2">
    <source>
        <dbReference type="Proteomes" id="UP000198211"/>
    </source>
</evidence>
<dbReference type="GO" id="GO:0004386">
    <property type="term" value="F:helicase activity"/>
    <property type="evidence" value="ECO:0007669"/>
    <property type="project" value="UniProtKB-KW"/>
</dbReference>
<protein>
    <submittedName>
        <fullName evidence="1">Helitron helicase</fullName>
    </submittedName>
</protein>
<evidence type="ECO:0000313" key="1">
    <source>
        <dbReference type="EMBL" id="OWZ11781.1"/>
    </source>
</evidence>
<keyword evidence="1" id="KW-0378">Hydrolase</keyword>
<keyword evidence="1" id="KW-0347">Helicase</keyword>
<dbReference type="STRING" id="4795.A0A225W205"/>